<name>A0A067BUF4_SAPPC</name>
<accession>A0A067BUF4</accession>
<feature type="compositionally biased region" description="Basic and acidic residues" evidence="1">
    <location>
        <begin position="173"/>
        <end position="192"/>
    </location>
</feature>
<organism evidence="2 3">
    <name type="scientific">Saprolegnia parasitica (strain CBS 223.65)</name>
    <dbReference type="NCBI Taxonomy" id="695850"/>
    <lineage>
        <taxon>Eukaryota</taxon>
        <taxon>Sar</taxon>
        <taxon>Stramenopiles</taxon>
        <taxon>Oomycota</taxon>
        <taxon>Saprolegniomycetes</taxon>
        <taxon>Saprolegniales</taxon>
        <taxon>Saprolegniaceae</taxon>
        <taxon>Saprolegnia</taxon>
    </lineage>
</organism>
<dbReference type="VEuPathDB" id="FungiDB:SPRG_16389"/>
<evidence type="ECO:0000313" key="2">
    <source>
        <dbReference type="EMBL" id="KDO18217.1"/>
    </source>
</evidence>
<dbReference type="Proteomes" id="UP000030745">
    <property type="component" value="Unassembled WGS sequence"/>
</dbReference>
<dbReference type="AlphaFoldDB" id="A0A067BUF4"/>
<feature type="region of interest" description="Disordered" evidence="1">
    <location>
        <begin position="143"/>
        <end position="192"/>
    </location>
</feature>
<feature type="region of interest" description="Disordered" evidence="1">
    <location>
        <begin position="22"/>
        <end position="43"/>
    </location>
</feature>
<keyword evidence="3" id="KW-1185">Reference proteome</keyword>
<dbReference type="EMBL" id="KK583476">
    <property type="protein sequence ID" value="KDO18217.1"/>
    <property type="molecule type" value="Genomic_DNA"/>
</dbReference>
<dbReference type="RefSeq" id="XP_012211078.1">
    <property type="nucleotide sequence ID" value="XM_012355688.1"/>
</dbReference>
<proteinExistence type="predicted"/>
<evidence type="ECO:0000256" key="1">
    <source>
        <dbReference type="SAM" id="MobiDB-lite"/>
    </source>
</evidence>
<dbReference type="GeneID" id="24138018"/>
<evidence type="ECO:0000313" key="3">
    <source>
        <dbReference type="Proteomes" id="UP000030745"/>
    </source>
</evidence>
<dbReference type="KEGG" id="spar:SPRG_16389"/>
<reference evidence="2 3" key="1">
    <citation type="journal article" date="2013" name="PLoS Genet.">
        <title>Distinctive expansion of potential virulence genes in the genome of the oomycete fish pathogen Saprolegnia parasitica.</title>
        <authorList>
            <person name="Jiang R.H."/>
            <person name="de Bruijn I."/>
            <person name="Haas B.J."/>
            <person name="Belmonte R."/>
            <person name="Lobach L."/>
            <person name="Christie J."/>
            <person name="van den Ackerveken G."/>
            <person name="Bottin A."/>
            <person name="Bulone V."/>
            <person name="Diaz-Moreno S.M."/>
            <person name="Dumas B."/>
            <person name="Fan L."/>
            <person name="Gaulin E."/>
            <person name="Govers F."/>
            <person name="Grenville-Briggs L.J."/>
            <person name="Horner N.R."/>
            <person name="Levin J.Z."/>
            <person name="Mammella M."/>
            <person name="Meijer H.J."/>
            <person name="Morris P."/>
            <person name="Nusbaum C."/>
            <person name="Oome S."/>
            <person name="Phillips A.J."/>
            <person name="van Rooyen D."/>
            <person name="Rzeszutek E."/>
            <person name="Saraiva M."/>
            <person name="Secombes C.J."/>
            <person name="Seidl M.F."/>
            <person name="Snel B."/>
            <person name="Stassen J.H."/>
            <person name="Sykes S."/>
            <person name="Tripathy S."/>
            <person name="van den Berg H."/>
            <person name="Vega-Arreguin J.C."/>
            <person name="Wawra S."/>
            <person name="Young S.K."/>
            <person name="Zeng Q."/>
            <person name="Dieguez-Uribeondo J."/>
            <person name="Russ C."/>
            <person name="Tyler B.M."/>
            <person name="van West P."/>
        </authorList>
    </citation>
    <scope>NUCLEOTIDE SEQUENCE [LARGE SCALE GENOMIC DNA]</scope>
    <source>
        <strain evidence="2 3">CBS 223.65</strain>
    </source>
</reference>
<feature type="compositionally biased region" description="Basic residues" evidence="1">
    <location>
        <begin position="29"/>
        <end position="43"/>
    </location>
</feature>
<sequence>MCEIDPMVCDVSKKFFADTARDDVQRPAPHAHARRRGGVPSQRRLRQVRCHYRRLVGSGRPRRGPLPLGVLRKHEERAQPERHCVHAGRVPLAPHRLDRRCAQARRRVLPDGPVRLHDDPDVPVRPDWFCALLARRVAERAQQAQAHRRREDGREPPLLQLQDPRGRVRAAVVRREEDRAGPQDHRLTPATF</sequence>
<gene>
    <name evidence="2" type="ORF">SPRG_16389</name>
</gene>
<protein>
    <submittedName>
        <fullName evidence="2">Uncharacterized protein</fullName>
    </submittedName>
</protein>